<protein>
    <submittedName>
        <fullName evidence="1">Uncharacterized protein</fullName>
    </submittedName>
</protein>
<dbReference type="EMBL" id="JBHSFA010000005">
    <property type="protein sequence ID" value="MFC4542123.1"/>
    <property type="molecule type" value="Genomic_DNA"/>
</dbReference>
<reference evidence="1 2" key="1">
    <citation type="journal article" date="2019" name="Int. J. Syst. Evol. Microbiol.">
        <title>The Global Catalogue of Microorganisms (GCM) 10K type strain sequencing project: providing services to taxonomists for standard genome sequencing and annotation.</title>
        <authorList>
            <consortium name="The Broad Institute Genomics Platform"/>
            <consortium name="The Broad Institute Genome Sequencing Center for Infectious Disease"/>
            <person name="Wu L."/>
            <person name="Ma J."/>
        </authorList>
    </citation>
    <scope>NUCLEOTIDE SEQUENCE [LARGE SCALE GENOMIC DNA]</scope>
    <source>
        <strain evidence="1 2">WLHS5</strain>
    </source>
</reference>
<dbReference type="AlphaFoldDB" id="A0ABD5PNX5"/>
<sequence length="104" mass="10948">MTYEFAVPELGTVVDDGLLVSYQVGWGDVVEDGALVAGDPMLADKASDEGAIAATSTLAETGHTHSTRTGQSRIHSRYGYRTDPETTILTGSETTISIAPFSVL</sequence>
<dbReference type="RefSeq" id="WP_250141528.1">
    <property type="nucleotide sequence ID" value="NZ_JALIQP010000004.1"/>
</dbReference>
<dbReference type="Proteomes" id="UP001595898">
    <property type="component" value="Unassembled WGS sequence"/>
</dbReference>
<evidence type="ECO:0000313" key="2">
    <source>
        <dbReference type="Proteomes" id="UP001595898"/>
    </source>
</evidence>
<evidence type="ECO:0000313" key="1">
    <source>
        <dbReference type="EMBL" id="MFC4542123.1"/>
    </source>
</evidence>
<keyword evidence="2" id="KW-1185">Reference proteome</keyword>
<accession>A0ABD5PNX5</accession>
<name>A0ABD5PNX5_9EURY</name>
<proteinExistence type="predicted"/>
<gene>
    <name evidence="1" type="ORF">ACFO5R_09300</name>
</gene>
<organism evidence="1 2">
    <name type="scientific">Halosolutus amylolyticus</name>
    <dbReference type="NCBI Taxonomy" id="2932267"/>
    <lineage>
        <taxon>Archaea</taxon>
        <taxon>Methanobacteriati</taxon>
        <taxon>Methanobacteriota</taxon>
        <taxon>Stenosarchaea group</taxon>
        <taxon>Halobacteria</taxon>
        <taxon>Halobacteriales</taxon>
        <taxon>Natrialbaceae</taxon>
        <taxon>Halosolutus</taxon>
    </lineage>
</organism>
<comment type="caution">
    <text evidence="1">The sequence shown here is derived from an EMBL/GenBank/DDBJ whole genome shotgun (WGS) entry which is preliminary data.</text>
</comment>